<proteinExistence type="predicted"/>
<dbReference type="EMBL" id="GBRH01202507">
    <property type="protein sequence ID" value="JAD95388.1"/>
    <property type="molecule type" value="Transcribed_RNA"/>
</dbReference>
<organism evidence="2">
    <name type="scientific">Arundo donax</name>
    <name type="common">Giant reed</name>
    <name type="synonym">Donax arundinaceus</name>
    <dbReference type="NCBI Taxonomy" id="35708"/>
    <lineage>
        <taxon>Eukaryota</taxon>
        <taxon>Viridiplantae</taxon>
        <taxon>Streptophyta</taxon>
        <taxon>Embryophyta</taxon>
        <taxon>Tracheophyta</taxon>
        <taxon>Spermatophyta</taxon>
        <taxon>Magnoliopsida</taxon>
        <taxon>Liliopsida</taxon>
        <taxon>Poales</taxon>
        <taxon>Poaceae</taxon>
        <taxon>PACMAD clade</taxon>
        <taxon>Arundinoideae</taxon>
        <taxon>Arundineae</taxon>
        <taxon>Arundo</taxon>
    </lineage>
</organism>
<protein>
    <submittedName>
        <fullName evidence="2">Uncharacterized protein</fullName>
    </submittedName>
</protein>
<feature type="region of interest" description="Disordered" evidence="1">
    <location>
        <begin position="1"/>
        <end position="29"/>
    </location>
</feature>
<feature type="compositionally biased region" description="Polar residues" evidence="1">
    <location>
        <begin position="7"/>
        <end position="17"/>
    </location>
</feature>
<evidence type="ECO:0000256" key="1">
    <source>
        <dbReference type="SAM" id="MobiDB-lite"/>
    </source>
</evidence>
<reference evidence="2" key="2">
    <citation type="journal article" date="2015" name="Data Brief">
        <title>Shoot transcriptome of the giant reed, Arundo donax.</title>
        <authorList>
            <person name="Barrero R.A."/>
            <person name="Guerrero F.D."/>
            <person name="Moolhuijzen P."/>
            <person name="Goolsby J.A."/>
            <person name="Tidwell J."/>
            <person name="Bellgard S.E."/>
            <person name="Bellgard M.I."/>
        </authorList>
    </citation>
    <scope>NUCLEOTIDE SEQUENCE</scope>
    <source>
        <tissue evidence="2">Shoot tissue taken approximately 20 cm above the soil surface</tissue>
    </source>
</reference>
<reference evidence="2" key="1">
    <citation type="submission" date="2014-09" db="EMBL/GenBank/DDBJ databases">
        <authorList>
            <person name="Magalhaes I.L.F."/>
            <person name="Oliveira U."/>
            <person name="Santos F.R."/>
            <person name="Vidigal T.H.D.A."/>
            <person name="Brescovit A.D."/>
            <person name="Santos A.J."/>
        </authorList>
    </citation>
    <scope>NUCLEOTIDE SEQUENCE</scope>
    <source>
        <tissue evidence="2">Shoot tissue taken approximately 20 cm above the soil surface</tissue>
    </source>
</reference>
<name>A0A0A9E8L8_ARUDO</name>
<evidence type="ECO:0000313" key="2">
    <source>
        <dbReference type="EMBL" id="JAD95388.1"/>
    </source>
</evidence>
<dbReference type="AlphaFoldDB" id="A0A0A9E8L8"/>
<sequence length="87" mass="9652">MKLTAEGKQNNDINSLAQPIGKNTGTGKTIKKRGMEREVHVILVNEGWWAPSPSPQLCDGWLVDEVHKSRLYQASAPSALNCPYCSW</sequence>
<accession>A0A0A9E8L8</accession>